<dbReference type="EMBL" id="NBCO01000044">
    <property type="protein sequence ID" value="ORC84497.1"/>
    <property type="molecule type" value="Genomic_DNA"/>
</dbReference>
<keyword evidence="1" id="KW-0175">Coiled coil</keyword>
<feature type="coiled-coil region" evidence="1">
    <location>
        <begin position="130"/>
        <end position="201"/>
    </location>
</feature>
<evidence type="ECO:0000256" key="1">
    <source>
        <dbReference type="SAM" id="Coils"/>
    </source>
</evidence>
<reference evidence="2 3" key="1">
    <citation type="submission" date="2017-03" db="EMBL/GenBank/DDBJ databases">
        <title>An alternative strategy for trypanosome survival in the mammalian bloodstream revealed through genome and transcriptome analysis of the ubiquitous bovine parasite Trypanosoma (Megatrypanum) theileri.</title>
        <authorList>
            <person name="Kelly S."/>
            <person name="Ivens A."/>
            <person name="Mott A."/>
            <person name="O'Neill E."/>
            <person name="Emms D."/>
            <person name="Macleod O."/>
            <person name="Voorheis P."/>
            <person name="Matthews J."/>
            <person name="Matthews K."/>
            <person name="Carrington M."/>
        </authorList>
    </citation>
    <scope>NUCLEOTIDE SEQUENCE [LARGE SCALE GENOMIC DNA]</scope>
    <source>
        <strain evidence="2">Edinburgh</strain>
    </source>
</reference>
<dbReference type="Proteomes" id="UP000192257">
    <property type="component" value="Unassembled WGS sequence"/>
</dbReference>
<dbReference type="RefSeq" id="XP_028878563.1">
    <property type="nucleotide sequence ID" value="XM_029030162.1"/>
</dbReference>
<evidence type="ECO:0000313" key="3">
    <source>
        <dbReference type="Proteomes" id="UP000192257"/>
    </source>
</evidence>
<accession>A0A1X0NIM7</accession>
<gene>
    <name evidence="2" type="ORF">TM35_000441530</name>
</gene>
<keyword evidence="3" id="KW-1185">Reference proteome</keyword>
<name>A0A1X0NIM7_9TRYP</name>
<dbReference type="GeneID" id="39989942"/>
<dbReference type="AlphaFoldDB" id="A0A1X0NIM7"/>
<sequence>MSAIAEIAKLRKIAEDARREYATKSEAAKKVTAAAEKAQLQLKDSKVIISTKAKWEEAIKSRKAACEAVVIAQKKVTEWVEQTKKKSTEMATGLAVKAATGGNPDEIKKELQEETKKAGEALVMVMIDVAKEKQEEVSLLQKVYADAVREKETNKGNELDQYMKNIQNDINTKNKEASSLLEEASKKAEAAGGMAKQLQDRIKDTVNISSVKSNVSNLLNGAKKIDAIKKFF</sequence>
<organism evidence="2 3">
    <name type="scientific">Trypanosoma theileri</name>
    <dbReference type="NCBI Taxonomy" id="67003"/>
    <lineage>
        <taxon>Eukaryota</taxon>
        <taxon>Discoba</taxon>
        <taxon>Euglenozoa</taxon>
        <taxon>Kinetoplastea</taxon>
        <taxon>Metakinetoplastina</taxon>
        <taxon>Trypanosomatida</taxon>
        <taxon>Trypanosomatidae</taxon>
        <taxon>Trypanosoma</taxon>
    </lineage>
</organism>
<dbReference type="VEuPathDB" id="TriTrypDB:TM35_000441530"/>
<protein>
    <submittedName>
        <fullName evidence="2">Uncharacterized protein</fullName>
    </submittedName>
</protein>
<evidence type="ECO:0000313" key="2">
    <source>
        <dbReference type="EMBL" id="ORC84497.1"/>
    </source>
</evidence>
<comment type="caution">
    <text evidence="2">The sequence shown here is derived from an EMBL/GenBank/DDBJ whole genome shotgun (WGS) entry which is preliminary data.</text>
</comment>
<proteinExistence type="predicted"/>